<reference evidence="1" key="2">
    <citation type="submission" date="2014-03" db="EMBL/GenBank/DDBJ databases">
        <title>The Genome Annotation of Fusarium oxysporum PHW808.</title>
        <authorList>
            <consortium name="The Broad Institute Genomics Platform"/>
            <person name="Ma L.-J."/>
            <person name="Corby-Kistler H."/>
            <person name="Broz K."/>
            <person name="Gale L.R."/>
            <person name="Jonkers W."/>
            <person name="O'Donnell K."/>
            <person name="Ploetz R."/>
            <person name="Steinberg C."/>
            <person name="Schwartz D.C."/>
            <person name="VanEtten H."/>
            <person name="Zhou S."/>
            <person name="Young S.K."/>
            <person name="Zeng Q."/>
            <person name="Gargeya S."/>
            <person name="Fitzgerald M."/>
            <person name="Abouelleil A."/>
            <person name="Alvarado L."/>
            <person name="Chapman S.B."/>
            <person name="Gainer-Dewar J."/>
            <person name="Goldberg J."/>
            <person name="Griggs A."/>
            <person name="Gujja S."/>
            <person name="Hansen M."/>
            <person name="Howarth C."/>
            <person name="Imamovic A."/>
            <person name="Ireland A."/>
            <person name="Larimer J."/>
            <person name="McCowan C."/>
            <person name="Murphy C."/>
            <person name="Pearson M."/>
            <person name="Poon T.W."/>
            <person name="Priest M."/>
            <person name="Roberts A."/>
            <person name="Saif S."/>
            <person name="Shea T."/>
            <person name="Sykes S."/>
            <person name="Wortman J."/>
            <person name="Nusbaum C."/>
            <person name="Birren B."/>
        </authorList>
    </citation>
    <scope>NUCLEOTIDE SEQUENCE</scope>
    <source>
        <strain evidence="1">54008</strain>
    </source>
</reference>
<reference evidence="1" key="1">
    <citation type="submission" date="2011-11" db="EMBL/GenBank/DDBJ databases">
        <title>The Genome Sequence of Fusarium oxysporum PHW808.</title>
        <authorList>
            <consortium name="The Broad Institute Genome Sequencing Platform"/>
            <person name="Ma L.-J."/>
            <person name="Gale L.R."/>
            <person name="Schwartz D.C."/>
            <person name="Zhou S."/>
            <person name="Corby-Kistler H."/>
            <person name="Young S.K."/>
            <person name="Zeng Q."/>
            <person name="Gargeya S."/>
            <person name="Fitzgerald M."/>
            <person name="Haas B."/>
            <person name="Abouelleil A."/>
            <person name="Alvarado L."/>
            <person name="Arachchi H.M."/>
            <person name="Berlin A."/>
            <person name="Brown A."/>
            <person name="Chapman S.B."/>
            <person name="Chen Z."/>
            <person name="Dunbar C."/>
            <person name="Freedman E."/>
            <person name="Gearin G."/>
            <person name="Goldberg J."/>
            <person name="Griggs A."/>
            <person name="Gujja S."/>
            <person name="Heiman D."/>
            <person name="Howarth C."/>
            <person name="Larson L."/>
            <person name="Lui A."/>
            <person name="MacDonald P.J.P."/>
            <person name="Montmayeur A."/>
            <person name="Murphy C."/>
            <person name="Neiman D."/>
            <person name="Pearson M."/>
            <person name="Priest M."/>
            <person name="Roberts A."/>
            <person name="Saif S."/>
            <person name="Shea T."/>
            <person name="Shenoy N."/>
            <person name="Sisk P."/>
            <person name="Stolte C."/>
            <person name="Sykes S."/>
            <person name="Wortman J."/>
            <person name="Nusbaum C."/>
            <person name="Birren B."/>
        </authorList>
    </citation>
    <scope>NUCLEOTIDE SEQUENCE [LARGE SCALE GENOMIC DNA]</scope>
    <source>
        <strain evidence="1">54008</strain>
    </source>
</reference>
<dbReference type="Proteomes" id="UP000030676">
    <property type="component" value="Unassembled WGS sequence"/>
</dbReference>
<dbReference type="HOGENOM" id="CLU_2015407_0_0_1"/>
<name>X0GMV2_FUSOX</name>
<accession>X0GMV2</accession>
<gene>
    <name evidence="1" type="ORF">FOPG_19125</name>
</gene>
<organism evidence="1">
    <name type="scientific">Fusarium oxysporum f. sp. conglutinans race 2 54008</name>
    <dbReference type="NCBI Taxonomy" id="1089457"/>
    <lineage>
        <taxon>Eukaryota</taxon>
        <taxon>Fungi</taxon>
        <taxon>Dikarya</taxon>
        <taxon>Ascomycota</taxon>
        <taxon>Pezizomycotina</taxon>
        <taxon>Sordariomycetes</taxon>
        <taxon>Hypocreomycetidae</taxon>
        <taxon>Hypocreales</taxon>
        <taxon>Nectriaceae</taxon>
        <taxon>Fusarium</taxon>
        <taxon>Fusarium oxysporum species complex</taxon>
    </lineage>
</organism>
<evidence type="ECO:0000313" key="1">
    <source>
        <dbReference type="EMBL" id="EXL64618.1"/>
    </source>
</evidence>
<dbReference type="EMBL" id="KK033992">
    <property type="protein sequence ID" value="EXL64618.1"/>
    <property type="molecule type" value="Genomic_DNA"/>
</dbReference>
<sequence length="123" mass="13706">MQPLKQINWSWSDTLRASVTPILFEALHAGGVDWNKANLASTKTTWLPGSNWDRYNGAGAGGAPRRPRLWLSSCSGSKIRCIERIERYRFGSLAIPRTGAYNRVSGGWLRAVQLSLGYSIRLI</sequence>
<proteinExistence type="predicted"/>
<dbReference type="AlphaFoldDB" id="X0GMV2"/>
<protein>
    <submittedName>
        <fullName evidence="1">Uncharacterized protein</fullName>
    </submittedName>
</protein>